<dbReference type="Pfam" id="PF04727">
    <property type="entry name" value="ELMO_CED12"/>
    <property type="match status" value="1"/>
</dbReference>
<accession>A0A9W6SYQ2</accession>
<dbReference type="InterPro" id="IPR011993">
    <property type="entry name" value="PH-like_dom_sf"/>
</dbReference>
<feature type="domain" description="PH" evidence="3">
    <location>
        <begin position="441"/>
        <end position="576"/>
    </location>
</feature>
<keyword evidence="5" id="KW-1185">Reference proteome</keyword>
<gene>
    <name evidence="4" type="ORF">Cboi02_000270200</name>
</gene>
<dbReference type="InterPro" id="IPR001849">
    <property type="entry name" value="PH_domain"/>
</dbReference>
<evidence type="ECO:0000259" key="3">
    <source>
        <dbReference type="Pfam" id="PF16457"/>
    </source>
</evidence>
<dbReference type="Proteomes" id="UP001165120">
    <property type="component" value="Unassembled WGS sequence"/>
</dbReference>
<sequence length="638" mass="73108">MTTIDYRQINQNIKEIHGKKLSVFSLETSISYIESLKSYISGSNKLEKVNSIVVLAKLLDYVPQSDSLQKLLDSNLFQNLIEIASNSSTPSETLRPTLRICVIYLTGSIAKTKTSDTYTTLLIQACGNYSLVENLSLRLFDADLRLVSTVIDFISRVLFRAAENLQDHLIYFVTNLKRVTFFTNFTALGPEEKAELERSGYLKNIAISIKMAEKVLRKTKINQNSKIHNKISQDLIEVLNKSLTETGKAPTAENFIKAGLTSDPLNYLSQNYSILTVMELYVFLLDPNMAFKKTYFEQLMFAKENSSFPIGKAALSISKLFGDVDESDEFPNLKKSIYATSDTLFYTFMLHLLKIWQSSKAQIDDFEIVMKLMYVLLNFLEEKLSQNQVYIVESLDSLNDLAYEDLKKYQREQIKFEKSSTWNTLTKEFSESLHKQVFDFVKEQRNVQLAKGSWVYSEDPVESTKNNSKPKLYFMILTPNFRSIIYKEFKEKSSRPPKIDKNGILIDINQIAKTEIEESQATSLFPSNSKLISLNTGTFLEKISLFNSSGKLLLSFYTDTKELSFIWSDGLMMLKNFNNQISSESVTQINDLERIRKGIQLLLLDENDAKFAKDELPNDIPYDEELLASVATNFYYDD</sequence>
<protein>
    <submittedName>
        <fullName evidence="4">Unnamed protein product</fullName>
    </submittedName>
</protein>
<comment type="function">
    <text evidence="1">Involved in cytoskeletal rearrangements required for phagocytosis of apoptotic cells and cell motility. Acts in association with DOCK1 and CRK. Was initially proposed to be required in complex with DOCK1 to activate Rac Rho small GTPases. May enhance the guanine nucleotide exchange factor (GEF) activity of DOCK1.</text>
</comment>
<reference evidence="4" key="1">
    <citation type="submission" date="2023-04" db="EMBL/GenBank/DDBJ databases">
        <title>Candida boidinii NBRC 10035.</title>
        <authorList>
            <person name="Ichikawa N."/>
            <person name="Sato H."/>
            <person name="Tonouchi N."/>
        </authorList>
    </citation>
    <scope>NUCLEOTIDE SEQUENCE</scope>
    <source>
        <strain evidence="4">NBRC 10035</strain>
    </source>
</reference>
<organism evidence="4 5">
    <name type="scientific">Candida boidinii</name>
    <name type="common">Yeast</name>
    <dbReference type="NCBI Taxonomy" id="5477"/>
    <lineage>
        <taxon>Eukaryota</taxon>
        <taxon>Fungi</taxon>
        <taxon>Dikarya</taxon>
        <taxon>Ascomycota</taxon>
        <taxon>Saccharomycotina</taxon>
        <taxon>Pichiomycetes</taxon>
        <taxon>Pichiales</taxon>
        <taxon>Pichiaceae</taxon>
        <taxon>Ogataea</taxon>
        <taxon>Ogataea/Candida clade</taxon>
    </lineage>
</organism>
<evidence type="ECO:0000313" key="5">
    <source>
        <dbReference type="Proteomes" id="UP001165120"/>
    </source>
</evidence>
<dbReference type="Gene3D" id="2.30.29.30">
    <property type="entry name" value="Pleckstrin-homology domain (PH domain)/Phosphotyrosine-binding domain (PTB)"/>
    <property type="match status" value="1"/>
</dbReference>
<evidence type="ECO:0000259" key="2">
    <source>
        <dbReference type="Pfam" id="PF04727"/>
    </source>
</evidence>
<dbReference type="AlphaFoldDB" id="A0A9W6SYQ2"/>
<evidence type="ECO:0000256" key="1">
    <source>
        <dbReference type="ARBA" id="ARBA00024863"/>
    </source>
</evidence>
<evidence type="ECO:0000313" key="4">
    <source>
        <dbReference type="EMBL" id="GME70015.1"/>
    </source>
</evidence>
<name>A0A9W6SYQ2_CANBO</name>
<dbReference type="EMBL" id="BSXN01000839">
    <property type="protein sequence ID" value="GME70015.1"/>
    <property type="molecule type" value="Genomic_DNA"/>
</dbReference>
<dbReference type="InterPro" id="IPR006816">
    <property type="entry name" value="ELMO_dom"/>
</dbReference>
<dbReference type="Pfam" id="PF16457">
    <property type="entry name" value="PH_12"/>
    <property type="match status" value="1"/>
</dbReference>
<comment type="caution">
    <text evidence="4">The sequence shown here is derived from an EMBL/GenBank/DDBJ whole genome shotgun (WGS) entry which is preliminary data.</text>
</comment>
<feature type="domain" description="ELMO" evidence="2">
    <location>
        <begin position="216"/>
        <end position="370"/>
    </location>
</feature>
<proteinExistence type="predicted"/>